<dbReference type="PANTHER" id="PTHR42905:SF5">
    <property type="entry name" value="CARBOXYVINYL-CARBOXYPHOSPHONATE PHOSPHORYLMUTASE, CHLOROPLASTIC"/>
    <property type="match status" value="1"/>
</dbReference>
<dbReference type="InterPro" id="IPR018523">
    <property type="entry name" value="Isocitrate_lyase_ph_CS"/>
</dbReference>
<dbReference type="AlphaFoldDB" id="A0AAX3AFG9"/>
<comment type="catalytic activity">
    <reaction evidence="1">
        <text>(2S,3R)-3-hydroxybutane-1,2,3-tricarboxylate = pyruvate + succinate</text>
        <dbReference type="Rhea" id="RHEA:16809"/>
        <dbReference type="ChEBI" id="CHEBI:15361"/>
        <dbReference type="ChEBI" id="CHEBI:30031"/>
        <dbReference type="ChEBI" id="CHEBI:57429"/>
        <dbReference type="EC" id="4.1.3.30"/>
    </reaction>
</comment>
<reference evidence="8" key="1">
    <citation type="journal article" date="2022" name="Microorganisms">
        <title>Beyond the ABCs#Discovery of Three New Plasmid Types in Rhodobacterales (RepQ, RepY, RepW).</title>
        <authorList>
            <person name="Freese H.M."/>
            <person name="Ringel V."/>
            <person name="Overmann J."/>
            <person name="Petersen J."/>
        </authorList>
    </citation>
    <scope>NUCLEOTIDE SEQUENCE [LARGE SCALE GENOMIC DNA]</scope>
    <source>
        <strain evidence="8">DSM 110277</strain>
        <plasmid evidence="8">pDSM110277_b</plasmid>
    </source>
</reference>
<dbReference type="EMBL" id="CP084961">
    <property type="protein sequence ID" value="UOA24873.1"/>
    <property type="molecule type" value="Genomic_DNA"/>
</dbReference>
<evidence type="ECO:0000256" key="1">
    <source>
        <dbReference type="ARBA" id="ARBA00001050"/>
    </source>
</evidence>
<keyword evidence="7" id="KW-0614">Plasmid</keyword>
<dbReference type="Pfam" id="PF13714">
    <property type="entry name" value="PEP_mutase"/>
    <property type="match status" value="1"/>
</dbReference>
<dbReference type="EC" id="4.1.3.30" evidence="3"/>
<evidence type="ECO:0000256" key="6">
    <source>
        <dbReference type="ARBA" id="ARBA00073849"/>
    </source>
</evidence>
<dbReference type="RefSeq" id="WP_132998091.1">
    <property type="nucleotide sequence ID" value="NZ_CP084961.1"/>
</dbReference>
<comment type="function">
    <text evidence="5">Involved in the catabolism of short chain fatty acids (SCFA) via the 2-methylcitrate cycle I (propionate degradation route). Catalyzes the thermodynamically favored C-C bond cleavage of (2R,3S)-2-methylisocitrate to yield pyruvate and succinate via an alpha-carboxy-carbanion intermediate.</text>
</comment>
<dbReference type="Proteomes" id="UP000830781">
    <property type="component" value="Plasmid pDSM110277_b"/>
</dbReference>
<dbReference type="PROSITE" id="PS00161">
    <property type="entry name" value="ISOCITRATE_LYASE"/>
    <property type="match status" value="1"/>
</dbReference>
<geneLocation type="plasmid" evidence="7 8">
    <name>pDSM110277_b</name>
</geneLocation>
<evidence type="ECO:0000256" key="3">
    <source>
        <dbReference type="ARBA" id="ARBA00012260"/>
    </source>
</evidence>
<comment type="subunit">
    <text evidence="4">Homotetramer; dimer of dimers.</text>
</comment>
<sequence>MTLRQRLTAPDILIAPGVYDGLTAALATDAGFEALYLSGAAVAYTRLGRPDIGLSTASEMTDTMALIADRTDLPVIMDADTGFGNALNARRTMQSYERAGASALQVEDQTYPKKCGHLSDKSLILKEEMAGKIAAMADARRHDTLIIARTDAIAVEGFDAAIDRAGSYIDAGADVLFIEAPRDSGELSRIADTFKGRVPLLANMVEGGATPISSATTLEDMGFDIVIFPGGIVRALARSAQDYYASLKATGSNKAFSDRMHDFDGLNAAIGTPEMLALGKRFDGKS</sequence>
<gene>
    <name evidence="7" type="primary">dml</name>
    <name evidence="7" type="ORF">DSM110277_03320</name>
</gene>
<dbReference type="FunFam" id="3.20.20.60:FF:000009">
    <property type="entry name" value="2-methylisocitrate lyase"/>
    <property type="match status" value="1"/>
</dbReference>
<keyword evidence="8" id="KW-1185">Reference proteome</keyword>
<evidence type="ECO:0000313" key="8">
    <source>
        <dbReference type="Proteomes" id="UP000830781"/>
    </source>
</evidence>
<dbReference type="InterPro" id="IPR015813">
    <property type="entry name" value="Pyrv/PenolPyrv_kinase-like_dom"/>
</dbReference>
<proteinExistence type="inferred from homology"/>
<comment type="similarity">
    <text evidence="2">Belongs to the isocitrate lyase/PEP mutase superfamily. Methylisocitrate lyase family.</text>
</comment>
<dbReference type="Gene3D" id="3.20.20.60">
    <property type="entry name" value="Phosphoenolpyruvate-binding domains"/>
    <property type="match status" value="1"/>
</dbReference>
<dbReference type="InterPro" id="IPR039556">
    <property type="entry name" value="ICL/PEPM"/>
</dbReference>
<evidence type="ECO:0000256" key="2">
    <source>
        <dbReference type="ARBA" id="ARBA00009282"/>
    </source>
</evidence>
<dbReference type="CDD" id="cd00377">
    <property type="entry name" value="ICL_PEPM"/>
    <property type="match status" value="1"/>
</dbReference>
<evidence type="ECO:0000256" key="5">
    <source>
        <dbReference type="ARBA" id="ARBA00057039"/>
    </source>
</evidence>
<dbReference type="SUPFAM" id="SSF51621">
    <property type="entry name" value="Phosphoenolpyruvate/pyruvate domain"/>
    <property type="match status" value="1"/>
</dbReference>
<dbReference type="InterPro" id="IPR040442">
    <property type="entry name" value="Pyrv_kinase-like_dom_sf"/>
</dbReference>
<dbReference type="PANTHER" id="PTHR42905">
    <property type="entry name" value="PHOSPHOENOLPYRUVATE CARBOXYLASE"/>
    <property type="match status" value="1"/>
</dbReference>
<dbReference type="GO" id="GO:0046421">
    <property type="term" value="F:methylisocitrate lyase activity"/>
    <property type="evidence" value="ECO:0007669"/>
    <property type="project" value="UniProtKB-EC"/>
</dbReference>
<protein>
    <recommendedName>
        <fullName evidence="6">2-methylisocitrate lyase</fullName>
        <ecNumber evidence="3">4.1.3.30</ecNumber>
    </recommendedName>
</protein>
<accession>A0AAX3AFG9</accession>
<name>A0AAX3AFG9_9RHOB</name>
<keyword evidence="7" id="KW-0456">Lyase</keyword>
<organism evidence="7 8">
    <name type="scientific">Sulfitobacter pontiacus</name>
    <dbReference type="NCBI Taxonomy" id="60137"/>
    <lineage>
        <taxon>Bacteria</taxon>
        <taxon>Pseudomonadati</taxon>
        <taxon>Pseudomonadota</taxon>
        <taxon>Alphaproteobacteria</taxon>
        <taxon>Rhodobacterales</taxon>
        <taxon>Roseobacteraceae</taxon>
        <taxon>Sulfitobacter</taxon>
    </lineage>
</organism>
<evidence type="ECO:0000313" key="7">
    <source>
        <dbReference type="EMBL" id="UOA24873.1"/>
    </source>
</evidence>
<evidence type="ECO:0000256" key="4">
    <source>
        <dbReference type="ARBA" id="ARBA00044762"/>
    </source>
</evidence>